<evidence type="ECO:0000256" key="7">
    <source>
        <dbReference type="ARBA" id="ARBA00022692"/>
    </source>
</evidence>
<keyword evidence="11 18" id="KW-0863">Zinc-finger</keyword>
<dbReference type="SUPFAM" id="SSF57850">
    <property type="entry name" value="RING/U-box"/>
    <property type="match status" value="1"/>
</dbReference>
<dbReference type="Gene3D" id="3.50.30.30">
    <property type="match status" value="1"/>
</dbReference>
<reference evidence="22 23" key="1">
    <citation type="journal article" date="2012" name="Genome Biol.">
        <title>Sequencing three crocodilian genomes to illuminate the evolution of archosaurs and amniotes.</title>
        <authorList>
            <person name="St John J.A."/>
            <person name="Braun E.L."/>
            <person name="Isberg S.R."/>
            <person name="Miles L.G."/>
            <person name="Chong A.Y."/>
            <person name="Gongora J."/>
            <person name="Dalzell P."/>
            <person name="Moran C."/>
            <person name="Bed'hom B."/>
            <person name="Abzhanov A."/>
            <person name="Burgess S.C."/>
            <person name="Cooksey A.M."/>
            <person name="Castoe T.A."/>
            <person name="Crawford N.G."/>
            <person name="Densmore L.D."/>
            <person name="Drew J.C."/>
            <person name="Edwards S.V."/>
            <person name="Faircloth B.C."/>
            <person name="Fujita M.K."/>
            <person name="Greenwold M.J."/>
            <person name="Hoffmann F.G."/>
            <person name="Howard J.M."/>
            <person name="Iguchi T."/>
            <person name="Janes D.E."/>
            <person name="Khan S.Y."/>
            <person name="Kohno S."/>
            <person name="de Koning A.J."/>
            <person name="Lance S.L."/>
            <person name="McCarthy F.M."/>
            <person name="McCormack J.E."/>
            <person name="Merchant M.E."/>
            <person name="Peterson D.G."/>
            <person name="Pollock D.D."/>
            <person name="Pourmand N."/>
            <person name="Raney B.J."/>
            <person name="Roessler K.A."/>
            <person name="Sanford J.R."/>
            <person name="Sawyer R.H."/>
            <person name="Schmidt C.J."/>
            <person name="Triplett E.W."/>
            <person name="Tuberville T.D."/>
            <person name="Venegas-Anaya M."/>
            <person name="Howard J.T."/>
            <person name="Jarvis E.D."/>
            <person name="Guillette L.J.Jr."/>
            <person name="Glenn T.C."/>
            <person name="Green R.E."/>
            <person name="Ray D.A."/>
        </authorList>
    </citation>
    <scope>NUCLEOTIDE SEQUENCE [LARGE SCALE GENOMIC DNA]</scope>
    <source>
        <strain evidence="22">KSC_2009_1</strain>
    </source>
</reference>
<dbReference type="CDD" id="cd02123">
    <property type="entry name" value="PA_C_RZF_like"/>
    <property type="match status" value="1"/>
</dbReference>
<keyword evidence="12" id="KW-0833">Ubl conjugation pathway</keyword>
<evidence type="ECO:0000256" key="18">
    <source>
        <dbReference type="PROSITE-ProRule" id="PRU00175"/>
    </source>
</evidence>
<dbReference type="InterPro" id="IPR003137">
    <property type="entry name" value="PA_domain"/>
</dbReference>
<dbReference type="SUPFAM" id="SSF52025">
    <property type="entry name" value="PA domain"/>
    <property type="match status" value="1"/>
</dbReference>
<evidence type="ECO:0000259" key="21">
    <source>
        <dbReference type="PROSITE" id="PS50089"/>
    </source>
</evidence>
<feature type="transmembrane region" description="Helical" evidence="20">
    <location>
        <begin position="133"/>
        <end position="160"/>
    </location>
</feature>
<keyword evidence="10" id="KW-0967">Endosome</keyword>
<dbReference type="Pfam" id="PF02225">
    <property type="entry name" value="PA"/>
    <property type="match status" value="1"/>
</dbReference>
<comment type="catalytic activity">
    <reaction evidence="1">
        <text>S-ubiquitinyl-[E2 ubiquitin-conjugating enzyme]-L-cysteine + [acceptor protein]-L-lysine = [E2 ubiquitin-conjugating enzyme]-L-cysteine + N(6)-ubiquitinyl-[acceptor protein]-L-lysine.</text>
        <dbReference type="EC" id="2.3.2.27"/>
    </reaction>
</comment>
<evidence type="ECO:0000256" key="1">
    <source>
        <dbReference type="ARBA" id="ARBA00000900"/>
    </source>
</evidence>
<dbReference type="InterPro" id="IPR044744">
    <property type="entry name" value="ZNRF4/RNF13/RNF167_PA"/>
</dbReference>
<keyword evidence="8" id="KW-0479">Metal-binding</keyword>
<proteinExistence type="predicted"/>
<evidence type="ECO:0000256" key="6">
    <source>
        <dbReference type="ARBA" id="ARBA00022679"/>
    </source>
</evidence>
<keyword evidence="17" id="KW-0458">Lysosome</keyword>
<feature type="domain" description="RING-type" evidence="21">
    <location>
        <begin position="193"/>
        <end position="235"/>
    </location>
</feature>
<accession>A0A151M5L3</accession>
<keyword evidence="14 20" id="KW-1133">Transmembrane helix</keyword>
<evidence type="ECO:0000256" key="4">
    <source>
        <dbReference type="ARBA" id="ARBA00004906"/>
    </source>
</evidence>
<organism evidence="22 23">
    <name type="scientific">Alligator mississippiensis</name>
    <name type="common">American alligator</name>
    <dbReference type="NCBI Taxonomy" id="8496"/>
    <lineage>
        <taxon>Eukaryota</taxon>
        <taxon>Metazoa</taxon>
        <taxon>Chordata</taxon>
        <taxon>Craniata</taxon>
        <taxon>Vertebrata</taxon>
        <taxon>Euteleostomi</taxon>
        <taxon>Archelosauria</taxon>
        <taxon>Archosauria</taxon>
        <taxon>Crocodylia</taxon>
        <taxon>Alligatoridae</taxon>
        <taxon>Alligatorinae</taxon>
        <taxon>Alligator</taxon>
    </lineage>
</organism>
<sequence length="294" mass="32271">MDFSDLPAIFGAPLPRLGLLGFLVEARPSNACQTLEPPPGPNASVFVALVRRYDCDFDLKVLHAQQAGFGAAVVHNVGSDNLLNMVWNDERVREQVSIPAVFVGETTAEYLRAAFTYDKGAHVVLIPESIFPLGYYLVPFTGVVGVIIAVMCTILIVRCVQHRKRLRRNRLSKEQLKKIPVHKYKKGDEYDVCAICLDEYEEGDRLRILPCAHAYHSRCVDPWLTRTRKTCPVCKQRALHSPDDSDSESEEHGGPDPPPGDGDPPSETTPLLSPAPAAPSFGSLDPVPPGPVLV</sequence>
<dbReference type="PROSITE" id="PS50089">
    <property type="entry name" value="ZF_RING_2"/>
    <property type="match status" value="1"/>
</dbReference>
<keyword evidence="15 20" id="KW-0472">Membrane</keyword>
<dbReference type="Gene3D" id="3.30.40.10">
    <property type="entry name" value="Zinc/RING finger domain, C3HC4 (zinc finger)"/>
    <property type="match status" value="1"/>
</dbReference>
<keyword evidence="6" id="KW-0808">Transferase</keyword>
<dbReference type="eggNOG" id="KOG4628">
    <property type="taxonomic scope" value="Eukaryota"/>
</dbReference>
<evidence type="ECO:0000313" key="23">
    <source>
        <dbReference type="Proteomes" id="UP000050525"/>
    </source>
</evidence>
<evidence type="ECO:0000256" key="11">
    <source>
        <dbReference type="ARBA" id="ARBA00022771"/>
    </source>
</evidence>
<dbReference type="InterPro" id="IPR001841">
    <property type="entry name" value="Znf_RING"/>
</dbReference>
<evidence type="ECO:0000256" key="20">
    <source>
        <dbReference type="SAM" id="Phobius"/>
    </source>
</evidence>
<dbReference type="PANTHER" id="PTHR47168:SF1">
    <property type="entry name" value="OS02G0798600 PROTEIN"/>
    <property type="match status" value="1"/>
</dbReference>
<dbReference type="EC" id="2.3.2.27" evidence="5"/>
<keyword evidence="9" id="KW-0732">Signal</keyword>
<evidence type="ECO:0000256" key="16">
    <source>
        <dbReference type="ARBA" id="ARBA00023180"/>
    </source>
</evidence>
<dbReference type="InterPro" id="IPR046450">
    <property type="entry name" value="PA_dom_sf"/>
</dbReference>
<comment type="caution">
    <text evidence="22">The sequence shown here is derived from an EMBL/GenBank/DDBJ whole genome shotgun (WGS) entry which is preliminary data.</text>
</comment>
<dbReference type="InterPro" id="IPR051653">
    <property type="entry name" value="E3_ligase_sorting_rcpt"/>
</dbReference>
<dbReference type="Pfam" id="PF13639">
    <property type="entry name" value="zf-RING_2"/>
    <property type="match status" value="1"/>
</dbReference>
<protein>
    <recommendedName>
        <fullName evidence="5">RING-type E3 ubiquitin transferase</fullName>
        <ecNumber evidence="5">2.3.2.27</ecNumber>
    </recommendedName>
</protein>
<evidence type="ECO:0000256" key="15">
    <source>
        <dbReference type="ARBA" id="ARBA00023136"/>
    </source>
</evidence>
<feature type="compositionally biased region" description="Low complexity" evidence="19">
    <location>
        <begin position="270"/>
        <end position="284"/>
    </location>
</feature>
<evidence type="ECO:0000256" key="5">
    <source>
        <dbReference type="ARBA" id="ARBA00012483"/>
    </source>
</evidence>
<dbReference type="FunFam" id="3.50.30.30:FF:000026">
    <property type="entry name" value="E3 ubiquitin-protein ligase RNF13"/>
    <property type="match status" value="1"/>
</dbReference>
<evidence type="ECO:0000256" key="10">
    <source>
        <dbReference type="ARBA" id="ARBA00022753"/>
    </source>
</evidence>
<feature type="region of interest" description="Disordered" evidence="19">
    <location>
        <begin position="237"/>
        <end position="294"/>
    </location>
</feature>
<comment type="subcellular location">
    <subcellularLocation>
        <location evidence="3">Endosome membrane</location>
        <topology evidence="3">Single-pass type I membrane protein</topology>
    </subcellularLocation>
    <subcellularLocation>
        <location evidence="2">Lysosome membrane</location>
        <topology evidence="2">Single-pass type I membrane protein</topology>
    </subcellularLocation>
</comment>
<evidence type="ECO:0000256" key="8">
    <source>
        <dbReference type="ARBA" id="ARBA00022723"/>
    </source>
</evidence>
<dbReference type="PANTHER" id="PTHR47168">
    <property type="entry name" value="RING ZINC FINGER DOMAIN SUPERFAMILY PROTEIN-RELATED"/>
    <property type="match status" value="1"/>
</dbReference>
<dbReference type="EMBL" id="AKHW03006537">
    <property type="protein sequence ID" value="KYO19804.1"/>
    <property type="molecule type" value="Genomic_DNA"/>
</dbReference>
<dbReference type="STRING" id="8496.A0A151M5L3"/>
<evidence type="ECO:0000256" key="19">
    <source>
        <dbReference type="SAM" id="MobiDB-lite"/>
    </source>
</evidence>
<dbReference type="InterPro" id="IPR013083">
    <property type="entry name" value="Znf_RING/FYVE/PHD"/>
</dbReference>
<comment type="pathway">
    <text evidence="4">Protein modification; protein ubiquitination.</text>
</comment>
<dbReference type="GO" id="GO:0005765">
    <property type="term" value="C:lysosomal membrane"/>
    <property type="evidence" value="ECO:0007669"/>
    <property type="project" value="UniProtKB-SubCell"/>
</dbReference>
<dbReference type="FunFam" id="3.30.40.10:FF:000099">
    <property type="entry name" value="E3 ubiquitin-protein ligase RNF167"/>
    <property type="match status" value="1"/>
</dbReference>
<evidence type="ECO:0000256" key="17">
    <source>
        <dbReference type="ARBA" id="ARBA00023228"/>
    </source>
</evidence>
<evidence type="ECO:0000256" key="2">
    <source>
        <dbReference type="ARBA" id="ARBA00004352"/>
    </source>
</evidence>
<evidence type="ECO:0000256" key="14">
    <source>
        <dbReference type="ARBA" id="ARBA00022989"/>
    </source>
</evidence>
<evidence type="ECO:0000256" key="9">
    <source>
        <dbReference type="ARBA" id="ARBA00022729"/>
    </source>
</evidence>
<dbReference type="AlphaFoldDB" id="A0A151M5L3"/>
<gene>
    <name evidence="22" type="primary">RNF167</name>
    <name evidence="22" type="ORF">Y1Q_0017752</name>
</gene>
<evidence type="ECO:0000256" key="13">
    <source>
        <dbReference type="ARBA" id="ARBA00022833"/>
    </source>
</evidence>
<dbReference type="CDD" id="cd16796">
    <property type="entry name" value="RING-H2_RNF13"/>
    <property type="match status" value="1"/>
</dbReference>
<evidence type="ECO:0000256" key="12">
    <source>
        <dbReference type="ARBA" id="ARBA00022786"/>
    </source>
</evidence>
<evidence type="ECO:0000256" key="3">
    <source>
        <dbReference type="ARBA" id="ARBA00004530"/>
    </source>
</evidence>
<name>A0A151M5L3_ALLMI</name>
<keyword evidence="23" id="KW-1185">Reference proteome</keyword>
<evidence type="ECO:0000313" key="22">
    <source>
        <dbReference type="EMBL" id="KYO19804.1"/>
    </source>
</evidence>
<dbReference type="SMART" id="SM00744">
    <property type="entry name" value="RINGv"/>
    <property type="match status" value="1"/>
</dbReference>
<dbReference type="InterPro" id="IPR011016">
    <property type="entry name" value="Znf_RING-CH"/>
</dbReference>
<keyword evidence="13" id="KW-0862">Zinc</keyword>
<keyword evidence="7 20" id="KW-0812">Transmembrane</keyword>
<dbReference type="GO" id="GO:0008270">
    <property type="term" value="F:zinc ion binding"/>
    <property type="evidence" value="ECO:0007669"/>
    <property type="project" value="UniProtKB-KW"/>
</dbReference>
<dbReference type="GO" id="GO:0061630">
    <property type="term" value="F:ubiquitin protein ligase activity"/>
    <property type="evidence" value="ECO:0007669"/>
    <property type="project" value="UniProtKB-EC"/>
</dbReference>
<keyword evidence="16" id="KW-0325">Glycoprotein</keyword>
<dbReference type="Proteomes" id="UP000050525">
    <property type="component" value="Unassembled WGS sequence"/>
</dbReference>
<dbReference type="SMART" id="SM00184">
    <property type="entry name" value="RING"/>
    <property type="match status" value="1"/>
</dbReference>
<dbReference type="GO" id="GO:0010008">
    <property type="term" value="C:endosome membrane"/>
    <property type="evidence" value="ECO:0007669"/>
    <property type="project" value="UniProtKB-SubCell"/>
</dbReference>